<dbReference type="EMBL" id="JAIWYP010000008">
    <property type="protein sequence ID" value="KAH3781632.1"/>
    <property type="molecule type" value="Genomic_DNA"/>
</dbReference>
<dbReference type="PANTHER" id="PTHR31635">
    <property type="entry name" value="REVERSE TRANSCRIPTASE DOMAIN-CONTAINING PROTEIN-RELATED"/>
    <property type="match status" value="1"/>
</dbReference>
<reference evidence="2" key="2">
    <citation type="submission" date="2020-11" db="EMBL/GenBank/DDBJ databases">
        <authorList>
            <person name="McCartney M.A."/>
            <person name="Auch B."/>
            <person name="Kono T."/>
            <person name="Mallez S."/>
            <person name="Becker A."/>
            <person name="Gohl D.M."/>
            <person name="Silverstein K.A.T."/>
            <person name="Koren S."/>
            <person name="Bechman K.B."/>
            <person name="Herman A."/>
            <person name="Abrahante J.E."/>
            <person name="Garbe J."/>
        </authorList>
    </citation>
    <scope>NUCLEOTIDE SEQUENCE</scope>
    <source>
        <strain evidence="2">Duluth1</strain>
        <tissue evidence="2">Whole animal</tissue>
    </source>
</reference>
<gene>
    <name evidence="2" type="ORF">DPMN_159532</name>
</gene>
<dbReference type="PANTHER" id="PTHR31635:SF196">
    <property type="entry name" value="REVERSE TRANSCRIPTASE DOMAIN-CONTAINING PROTEIN-RELATED"/>
    <property type="match status" value="1"/>
</dbReference>
<dbReference type="Proteomes" id="UP000828390">
    <property type="component" value="Unassembled WGS sequence"/>
</dbReference>
<reference evidence="2" key="1">
    <citation type="journal article" date="2019" name="bioRxiv">
        <title>The Genome of the Zebra Mussel, Dreissena polymorpha: A Resource for Invasive Species Research.</title>
        <authorList>
            <person name="McCartney M.A."/>
            <person name="Auch B."/>
            <person name="Kono T."/>
            <person name="Mallez S."/>
            <person name="Zhang Y."/>
            <person name="Obille A."/>
            <person name="Becker A."/>
            <person name="Abrahante J.E."/>
            <person name="Garbe J."/>
            <person name="Badalamenti J.P."/>
            <person name="Herman A."/>
            <person name="Mangelson H."/>
            <person name="Liachko I."/>
            <person name="Sullivan S."/>
            <person name="Sone E.D."/>
            <person name="Koren S."/>
            <person name="Silverstein K.A.T."/>
            <person name="Beckman K.B."/>
            <person name="Gohl D.M."/>
        </authorList>
    </citation>
    <scope>NUCLEOTIDE SEQUENCE</scope>
    <source>
        <strain evidence="2">Duluth1</strain>
        <tissue evidence="2">Whole animal</tissue>
    </source>
</reference>
<organism evidence="2 3">
    <name type="scientific">Dreissena polymorpha</name>
    <name type="common">Zebra mussel</name>
    <name type="synonym">Mytilus polymorpha</name>
    <dbReference type="NCBI Taxonomy" id="45954"/>
    <lineage>
        <taxon>Eukaryota</taxon>
        <taxon>Metazoa</taxon>
        <taxon>Spiralia</taxon>
        <taxon>Lophotrochozoa</taxon>
        <taxon>Mollusca</taxon>
        <taxon>Bivalvia</taxon>
        <taxon>Autobranchia</taxon>
        <taxon>Heteroconchia</taxon>
        <taxon>Euheterodonta</taxon>
        <taxon>Imparidentia</taxon>
        <taxon>Neoheterodontei</taxon>
        <taxon>Myida</taxon>
        <taxon>Dreissenoidea</taxon>
        <taxon>Dreissenidae</taxon>
        <taxon>Dreissena</taxon>
    </lineage>
</organism>
<dbReference type="InterPro" id="IPR026960">
    <property type="entry name" value="RVT-Znf"/>
</dbReference>
<proteinExistence type="predicted"/>
<evidence type="ECO:0000313" key="2">
    <source>
        <dbReference type="EMBL" id="KAH3781632.1"/>
    </source>
</evidence>
<feature type="domain" description="Reverse transcriptase zinc-binding" evidence="1">
    <location>
        <begin position="313"/>
        <end position="396"/>
    </location>
</feature>
<dbReference type="Pfam" id="PF13966">
    <property type="entry name" value="zf-RVT"/>
    <property type="match status" value="1"/>
</dbReference>
<evidence type="ECO:0000313" key="3">
    <source>
        <dbReference type="Proteomes" id="UP000828390"/>
    </source>
</evidence>
<dbReference type="AlphaFoldDB" id="A0A9D4EJV0"/>
<protein>
    <recommendedName>
        <fullName evidence="1">Reverse transcriptase zinc-binding domain-containing protein</fullName>
    </recommendedName>
</protein>
<sequence length="844" mass="97882">MKFHWTSDEATTLGITFTNNEKDTVLKNILPKLQNFKNCLKSWHHRKLTLIGKNTVLKTFALPKLIYVLTVLPNPPNDVINDIKSAIFNFIWDGKPDKIKRTQLIQSVENGGIQLTNIDSFLNAIKCSWVKRYLDNTNTSTWKLFYQKILKKSLLFECNINNTILHEIANENIFLSDVLSAWSDVTNNLETQNSSKTILWNNKDITSNNKTFFYKDWFERSIKYVDQLYDYRIKDFYSFDSICYIYGIPSNNFLKYYTLIKSIPIHIKSEINTNNKPCTQTTFVENILGRKNKTNKIFYTLQIKNPTENSKIQNKWQVLFGENELNWKHIFTMPYKATIESTLRNFQYKYIHRIIATNKYLFKCKLSNSNLCDFCSENIETIEHLFWECKHIQPIWNQLISFLEQHQLNVKLSFLNPQDIIRTNVLTKFHANANKDKFPDPYGYVFQQTGTIFELIQDSITTNFLTKCYKDSTINVTFRVQNAPPPGGHVFQPSRTIFKLVQTINVASKVLTRKNTGPIEANIIRTNVLTKFHEDWTTNVTFRVLTIFLIKLLRKNAQPPGGHVFQPTKTMFDLVEDIIETNLLTKFHGDGTINVAFKVQHAPSPCGNFHEYRTIYFASRVLTWVNYSHILVRKNAPPNGGHVFQPTETFFKLVQCIILTNLGTKFREDRAINVVLRVFTRKNVPPPDISGTNLLTKFRDDWTINVISRVLTIQNAPPPLVLTRTNAPPPGGHVFQQTGTIFKLVQDIITKDLLKNFHEKLTITVASRVLTRQNYPPLGSHVFQATITIFNRVQDIVETNLLTTFHEDLTINVASMVTRQMLTPHDDDGQRTITKAHHEHIVLR</sequence>
<name>A0A9D4EJV0_DREPO</name>
<evidence type="ECO:0000259" key="1">
    <source>
        <dbReference type="Pfam" id="PF13966"/>
    </source>
</evidence>
<comment type="caution">
    <text evidence="2">The sequence shown here is derived from an EMBL/GenBank/DDBJ whole genome shotgun (WGS) entry which is preliminary data.</text>
</comment>
<accession>A0A9D4EJV0</accession>
<keyword evidence="3" id="KW-1185">Reference proteome</keyword>